<reference evidence="2 3" key="2">
    <citation type="journal article" date="2016" name="ISME J.">
        <title>Characterization of the first cultured representative of Verrucomicrobia subdivision 5 indicates the proposal of a novel phylum.</title>
        <authorList>
            <person name="Spring S."/>
            <person name="Bunk B."/>
            <person name="Sproer C."/>
            <person name="Schumann P."/>
            <person name="Rohde M."/>
            <person name="Tindall B.J."/>
            <person name="Klenk H.P."/>
        </authorList>
    </citation>
    <scope>NUCLEOTIDE SEQUENCE [LARGE SCALE GENOMIC DNA]</scope>
    <source>
        <strain evidence="2 3">L21-Fru-AB</strain>
    </source>
</reference>
<sequence length="54" mass="6016">MFSLNPDFDLDPNFEIPSVSSVENTRKVSRKGAGIAKMNEKSTGKEMVRSLLRS</sequence>
<evidence type="ECO:0000313" key="2">
    <source>
        <dbReference type="EMBL" id="AKJ63413.1"/>
    </source>
</evidence>
<dbReference type="Proteomes" id="UP000035268">
    <property type="component" value="Chromosome"/>
</dbReference>
<dbReference type="AlphaFoldDB" id="A0A0G3EAW7"/>
<evidence type="ECO:0000313" key="3">
    <source>
        <dbReference type="Proteomes" id="UP000035268"/>
    </source>
</evidence>
<dbReference type="EMBL" id="CP010904">
    <property type="protein sequence ID" value="AKJ63413.1"/>
    <property type="molecule type" value="Genomic_DNA"/>
</dbReference>
<protein>
    <submittedName>
        <fullName evidence="2">Uncharacterized protein</fullName>
    </submittedName>
</protein>
<gene>
    <name evidence="2" type="ORF">L21SP4_00127</name>
</gene>
<evidence type="ECO:0000256" key="1">
    <source>
        <dbReference type="SAM" id="MobiDB-lite"/>
    </source>
</evidence>
<dbReference type="PATRIC" id="fig|1609981.3.peg.133"/>
<keyword evidence="3" id="KW-1185">Reference proteome</keyword>
<dbReference type="STRING" id="1307763.L21SP4_00127"/>
<feature type="region of interest" description="Disordered" evidence="1">
    <location>
        <begin position="21"/>
        <end position="54"/>
    </location>
</feature>
<organism evidence="2 3">
    <name type="scientific">Kiritimatiella glycovorans</name>
    <dbReference type="NCBI Taxonomy" id="1307763"/>
    <lineage>
        <taxon>Bacteria</taxon>
        <taxon>Pseudomonadati</taxon>
        <taxon>Kiritimatiellota</taxon>
        <taxon>Kiritimatiellia</taxon>
        <taxon>Kiritimatiellales</taxon>
        <taxon>Kiritimatiellaceae</taxon>
        <taxon>Kiritimatiella</taxon>
    </lineage>
</organism>
<accession>A0A0G3EAW7</accession>
<reference evidence="3" key="1">
    <citation type="submission" date="2015-02" db="EMBL/GenBank/DDBJ databases">
        <title>Description and complete genome sequence of the first cultured representative of the subdivision 5 of the Verrucomicrobia phylum.</title>
        <authorList>
            <person name="Spring S."/>
            <person name="Bunk B."/>
            <person name="Sproer C."/>
            <person name="Klenk H.-P."/>
        </authorList>
    </citation>
    <scope>NUCLEOTIDE SEQUENCE [LARGE SCALE GENOMIC DNA]</scope>
    <source>
        <strain evidence="3">L21-Fru-AB</strain>
    </source>
</reference>
<proteinExistence type="predicted"/>
<feature type="compositionally biased region" description="Basic and acidic residues" evidence="1">
    <location>
        <begin position="38"/>
        <end position="48"/>
    </location>
</feature>
<name>A0A0G3EAW7_9BACT</name>
<dbReference type="KEGG" id="vbl:L21SP4_00127"/>